<dbReference type="STRING" id="9823.ENSSSCP00000010979"/>
<dbReference type="FunFam" id="1.25.40.10:FF:000489">
    <property type="entry name" value="cilia- and flagella-associated protein 70 isoform X2"/>
    <property type="match status" value="1"/>
</dbReference>
<keyword evidence="1" id="KW-0677">Repeat</keyword>
<dbReference type="SUPFAM" id="SSF48452">
    <property type="entry name" value="TPR-like"/>
    <property type="match status" value="1"/>
</dbReference>
<dbReference type="GO" id="GO:0005930">
    <property type="term" value="C:axoneme"/>
    <property type="evidence" value="ECO:0007669"/>
    <property type="project" value="Ensembl"/>
</dbReference>
<evidence type="ECO:0000256" key="4">
    <source>
        <dbReference type="SAM" id="MobiDB-lite"/>
    </source>
</evidence>
<evidence type="ECO:0000256" key="3">
    <source>
        <dbReference type="PROSITE-ProRule" id="PRU00339"/>
    </source>
</evidence>
<dbReference type="Pfam" id="PF13181">
    <property type="entry name" value="TPR_8"/>
    <property type="match status" value="1"/>
</dbReference>
<dbReference type="HOGENOM" id="CLU_009208_0_0_1"/>
<feature type="compositionally biased region" description="Basic and acidic residues" evidence="4">
    <location>
        <begin position="407"/>
        <end position="425"/>
    </location>
</feature>
<keyword evidence="2 3" id="KW-0802">TPR repeat</keyword>
<feature type="region of interest" description="Disordered" evidence="4">
    <location>
        <begin position="838"/>
        <end position="867"/>
    </location>
</feature>
<gene>
    <name evidence="5 7" type="primary">CFAP70</name>
</gene>
<sequence>MEQVSSTGRPVQITVTDGYDLKGFKGDAPVTFIRAEFNQVVLGDSAKITISPEGTAKYNFTSSFEFNTEGGITLDDLAHKPVFLTMTEVLPKEKKQKEEKTLILGQAVVDLLPLLEGESSFETMVPLHPVPGSPLEPLRSGVKQCSLEVKVFVAEPLLTTDQISEGNLLKVTLEAAYSVPESFIPLQNYMVGLQVPSAGEKDYPIFFKNGTLKLGGEREPVPRPKKWPIANILAPGANNIPDAFIVGGPYEEEEGELNHPEDREFRNQAECLKKRITWDLESRCYLDPPAVVSFQKRIADCRFWPVEITRVPLTTAPKGKGAKFEKTDDEGQPSFHGVAYVNMVPLLYPGVKRIRGAFHVYPYLNSTVYEKTKCLFSLFRDPGHNLIQNNKTGGINSPLSKPAVSKNLKEDKVVKEKDIEGKLRPGDMQAPSIKSQSSDTPLEVEPSLCNNPEGQQYVEAGTYIVLEIQLDKALVPKRMPEELARRVKEMIPPRPPLTRRTGGAQKAVSDYHMQIKNISRAILNEYHRMFGKQVAKLGNDLDCETLEEQKCQLNYELNCSGKCFAFKEQLKHAVVKIVREKYLKTTSFENQEELQKFISELYVFLVDQMHVALNQTMPDDVQGTASTIPTSSEQLRLFAFEAEVNENFEMAAAYYEERLVREPQNLEHWLDYGAFCLLTEDNIKAQECFRKALSLNQNHVHSLLLCGVLAVLMENYEQAEIFFEDATCLEPTNVVAWTLLGLYYEIQNNDIRMEMAFHEGFKQLQARMLQSQVTKQRSTGAVEFFEEGGKTESSLGLWGITSGSSTAAIKMEAQAGPGAPLSVLDEFLDESSHLKSDSHEPILSVQSQDPNTSQKPSNSFLKEIPPKKEASKWQESSTCLQPTPYSVSQTPITIFMETIRFLMKVNAVQYVHRVLAHELLCPQGGPSCEYYLVLAQTHLLKKDFAKAEEYLQQAAQMDYLNPNVWGVKGHLYFLSGNHAEAKACYERTVSFVVDASEMHFIFLRLGHIYLEEKEYEKAKKTYLQACKRSPSCLTWLGLGIACYRLEELTEAEDALSEANALNNYNAEVWAYLALVCLKAGRQLEAEQAYKYTMKLKLKDENLLAEIHTVQETVGFGNPSF</sequence>
<protein>
    <submittedName>
        <fullName evidence="5">Cilia and flagella associated protein 70</fullName>
    </submittedName>
</protein>
<dbReference type="GO" id="GO:1905198">
    <property type="term" value="P:manchette assembly"/>
    <property type="evidence" value="ECO:0007669"/>
    <property type="project" value="Ensembl"/>
</dbReference>
<evidence type="ECO:0000313" key="5">
    <source>
        <dbReference type="Ensembl" id="ENSSSCP00000010979.5"/>
    </source>
</evidence>
<reference evidence="5" key="2">
    <citation type="journal article" date="2020" name="Gigascience">
        <title>An improved pig reference genome sequence to enable pig genetics and genomics research.</title>
        <authorList>
            <person name="Warr A."/>
            <person name="Affara N."/>
            <person name="Aken B."/>
            <person name="Beiki H."/>
            <person name="Bickhart D.M."/>
            <person name="Billis K."/>
            <person name="Chow W."/>
            <person name="Eory L."/>
            <person name="Finlayson H.A."/>
            <person name="Flicek P."/>
            <person name="Giron C.G."/>
            <person name="Griffin D.K."/>
            <person name="Hall R."/>
            <person name="Hannum G."/>
            <person name="Hourlier T."/>
            <person name="Howe K."/>
            <person name="Hume D.A."/>
            <person name="Izuogu O."/>
            <person name="Kim K."/>
            <person name="Koren S."/>
            <person name="Liu H."/>
            <person name="Manchanda N."/>
            <person name="Martin F.J."/>
            <person name="Nonneman D.J."/>
            <person name="O'Connor R.E."/>
            <person name="Phillippy A.M."/>
            <person name="Rohrer G.A."/>
            <person name="Rosen B.D."/>
            <person name="Rund L.A."/>
            <person name="Sargent C.A."/>
            <person name="Schook L.B."/>
            <person name="Schroeder S.G."/>
            <person name="Schwartz A.S."/>
            <person name="Skinner B.M."/>
            <person name="Talbot R."/>
            <person name="Tseng E."/>
            <person name="Tuggle C.K."/>
            <person name="Watson M."/>
            <person name="Smith T.P.L."/>
            <person name="Archibald A.L."/>
        </authorList>
    </citation>
    <scope>NUCLEOTIDE SEQUENCE [LARGE SCALE GENOMIC DNA]</scope>
    <source>
        <strain evidence="5">Duroc</strain>
    </source>
</reference>
<dbReference type="PANTHER" id="PTHR44314:SF1">
    <property type="entry name" value="CILIA- AND FLAGELLA-ASSOCIATED PROTEIN 70"/>
    <property type="match status" value="1"/>
</dbReference>
<proteinExistence type="predicted"/>
<dbReference type="GO" id="GO:0098727">
    <property type="term" value="P:maintenance of cell number"/>
    <property type="evidence" value="ECO:0007669"/>
    <property type="project" value="Ensembl"/>
</dbReference>
<feature type="compositionally biased region" description="Polar residues" evidence="4">
    <location>
        <begin position="389"/>
        <end position="399"/>
    </location>
</feature>
<dbReference type="eggNOG" id="ENOG502QSJ2">
    <property type="taxonomic scope" value="Eukaryota"/>
</dbReference>
<dbReference type="PANTHER" id="PTHR44314">
    <property type="entry name" value="CILIA- AND FLAGELLA-ASSOCIATED PROTEIN 70"/>
    <property type="match status" value="1"/>
</dbReference>
<dbReference type="GO" id="GO:0120316">
    <property type="term" value="P:sperm flagellum assembly"/>
    <property type="evidence" value="ECO:0007669"/>
    <property type="project" value="Ensembl"/>
</dbReference>
<dbReference type="GO" id="GO:0007338">
    <property type="term" value="P:single fertilization"/>
    <property type="evidence" value="ECO:0007669"/>
    <property type="project" value="Ensembl"/>
</dbReference>
<reference evidence="5" key="3">
    <citation type="submission" date="2025-08" db="UniProtKB">
        <authorList>
            <consortium name="Ensembl"/>
        </authorList>
    </citation>
    <scope>IDENTIFICATION</scope>
</reference>
<dbReference type="GO" id="GO:0060271">
    <property type="term" value="P:cilium assembly"/>
    <property type="evidence" value="ECO:0000318"/>
    <property type="project" value="GO_Central"/>
</dbReference>
<dbReference type="GO" id="GO:0008104">
    <property type="term" value="P:intracellular protein localization"/>
    <property type="evidence" value="ECO:0007669"/>
    <property type="project" value="Ensembl"/>
</dbReference>
<dbReference type="PROSITE" id="PS50005">
    <property type="entry name" value="TPR"/>
    <property type="match status" value="1"/>
</dbReference>
<accession>F1SU68</accession>
<dbReference type="Proteomes" id="UP000008227">
    <property type="component" value="Chromosome 14"/>
</dbReference>
<feature type="repeat" description="TPR" evidence="3">
    <location>
        <begin position="999"/>
        <end position="1032"/>
    </location>
</feature>
<dbReference type="GeneTree" id="ENSGT00390000013319"/>
<feature type="region of interest" description="Disordered" evidence="4">
    <location>
        <begin position="389"/>
        <end position="445"/>
    </location>
</feature>
<keyword evidence="6" id="KW-1185">Reference proteome</keyword>
<dbReference type="GO" id="GO:0031514">
    <property type="term" value="C:motile cilium"/>
    <property type="evidence" value="ECO:0000318"/>
    <property type="project" value="GO_Central"/>
</dbReference>
<dbReference type="GO" id="GO:0036126">
    <property type="term" value="C:sperm flagellum"/>
    <property type="evidence" value="ECO:0007669"/>
    <property type="project" value="Ensembl"/>
</dbReference>
<evidence type="ECO:0000256" key="1">
    <source>
        <dbReference type="ARBA" id="ARBA00022737"/>
    </source>
</evidence>
<dbReference type="InterPro" id="IPR011990">
    <property type="entry name" value="TPR-like_helical_dom_sf"/>
</dbReference>
<evidence type="ECO:0000256" key="2">
    <source>
        <dbReference type="ARBA" id="ARBA00022803"/>
    </source>
</evidence>
<dbReference type="AlphaFoldDB" id="F1SU68"/>
<dbReference type="Ensembl" id="ENSSSCT00000011271.5">
    <property type="protein sequence ID" value="ENSSSCP00000010979.5"/>
    <property type="gene ID" value="ENSSSCG00000010298.5"/>
</dbReference>
<dbReference type="GO" id="GO:0003341">
    <property type="term" value="P:cilium movement"/>
    <property type="evidence" value="ECO:0000318"/>
    <property type="project" value="GO_Central"/>
</dbReference>
<dbReference type="InterPro" id="IPR052628">
    <property type="entry name" value="CFAP70"/>
</dbReference>
<reference evidence="5" key="4">
    <citation type="submission" date="2025-09" db="UniProtKB">
        <authorList>
            <consortium name="Ensembl"/>
        </authorList>
    </citation>
    <scope>IDENTIFICATION</scope>
</reference>
<dbReference type="GO" id="GO:0010467">
    <property type="term" value="P:gene expression"/>
    <property type="evidence" value="ECO:0007669"/>
    <property type="project" value="Ensembl"/>
</dbReference>
<dbReference type="SMART" id="SM00028">
    <property type="entry name" value="TPR"/>
    <property type="match status" value="8"/>
</dbReference>
<dbReference type="GO" id="GO:0000902">
    <property type="term" value="P:cell morphogenesis"/>
    <property type="evidence" value="ECO:0007669"/>
    <property type="project" value="Ensembl"/>
</dbReference>
<dbReference type="GO" id="GO:0048872">
    <property type="term" value="P:homeostasis of number of cells"/>
    <property type="evidence" value="ECO:0007669"/>
    <property type="project" value="Ensembl"/>
</dbReference>
<name>F1SU68_PIG</name>
<reference evidence="6" key="1">
    <citation type="submission" date="2009-11" db="EMBL/GenBank/DDBJ databases">
        <authorList>
            <consortium name="Porcine genome sequencing project"/>
        </authorList>
    </citation>
    <scope>NUCLEOTIDE SEQUENCE [LARGE SCALE GENOMIC DNA]</scope>
    <source>
        <strain evidence="6">Duroc</strain>
    </source>
</reference>
<dbReference type="Pfam" id="PF13432">
    <property type="entry name" value="TPR_16"/>
    <property type="match status" value="1"/>
</dbReference>
<evidence type="ECO:0000313" key="6">
    <source>
        <dbReference type="Proteomes" id="UP000008227"/>
    </source>
</evidence>
<dbReference type="Gene3D" id="1.25.40.10">
    <property type="entry name" value="Tetratricopeptide repeat domain"/>
    <property type="match status" value="2"/>
</dbReference>
<feature type="compositionally biased region" description="Polar residues" evidence="4">
    <location>
        <begin position="844"/>
        <end position="860"/>
    </location>
</feature>
<dbReference type="Bgee" id="ENSSSCG00000010298">
    <property type="expression patterns" value="Expressed in testis and 40 other cell types or tissues"/>
</dbReference>
<organism evidence="5 6">
    <name type="scientific">Sus scrofa</name>
    <name type="common">Pig</name>
    <dbReference type="NCBI Taxonomy" id="9823"/>
    <lineage>
        <taxon>Eukaryota</taxon>
        <taxon>Metazoa</taxon>
        <taxon>Chordata</taxon>
        <taxon>Craniata</taxon>
        <taxon>Vertebrata</taxon>
        <taxon>Euteleostomi</taxon>
        <taxon>Mammalia</taxon>
        <taxon>Eutheria</taxon>
        <taxon>Laurasiatheria</taxon>
        <taxon>Artiodactyla</taxon>
        <taxon>Suina</taxon>
        <taxon>Suidae</taxon>
        <taxon>Sus</taxon>
    </lineage>
</organism>
<dbReference type="FunCoup" id="F1SU68">
    <property type="interactions" value="98"/>
</dbReference>
<dbReference type="GO" id="GO:0065003">
    <property type="term" value="P:protein-containing complex assembly"/>
    <property type="evidence" value="ECO:0007669"/>
    <property type="project" value="Ensembl"/>
</dbReference>
<dbReference type="InterPro" id="IPR019734">
    <property type="entry name" value="TPR_rpt"/>
</dbReference>
<dbReference type="ExpressionAtlas" id="F1SU68">
    <property type="expression patterns" value="baseline and differential"/>
</dbReference>
<dbReference type="VGNC" id="VGNC:86604">
    <property type="gene designation" value="CFAP70"/>
</dbReference>
<dbReference type="GO" id="GO:0002177">
    <property type="term" value="C:manchette"/>
    <property type="evidence" value="ECO:0007669"/>
    <property type="project" value="Ensembl"/>
</dbReference>
<dbReference type="InParanoid" id="F1SU68"/>
<evidence type="ECO:0000313" key="7">
    <source>
        <dbReference type="VGNC" id="VGNC:86604"/>
    </source>
</evidence>
<dbReference type="PaxDb" id="9823-ENSSSCP00000010979"/>